<reference evidence="3" key="1">
    <citation type="submission" date="2016-07" db="EMBL/GenBank/DDBJ databases">
        <title>Nontailed viruses are major unrecognized killers of bacteria in the ocean.</title>
        <authorList>
            <person name="Kauffman K."/>
            <person name="Hussain F."/>
            <person name="Yang J."/>
            <person name="Arevalo P."/>
            <person name="Brown J."/>
            <person name="Cutler M."/>
            <person name="Kelly L."/>
            <person name="Polz M.F."/>
        </authorList>
    </citation>
    <scope>NUCLEOTIDE SEQUENCE [LARGE SCALE GENOMIC DNA]</scope>
    <source>
        <strain evidence="3">10N.222.48.A2</strain>
    </source>
</reference>
<evidence type="ECO:0000313" key="2">
    <source>
        <dbReference type="EMBL" id="TKG27991.1"/>
    </source>
</evidence>
<gene>
    <name evidence="1" type="ORF">BCS92_04930</name>
    <name evidence="2" type="ORF">FC057_22650</name>
</gene>
<evidence type="ECO:0000313" key="4">
    <source>
        <dbReference type="Proteomes" id="UP000308018"/>
    </source>
</evidence>
<dbReference type="EMBL" id="SYVV01000043">
    <property type="protein sequence ID" value="TKG27991.1"/>
    <property type="molecule type" value="Genomic_DNA"/>
</dbReference>
<dbReference type="RefSeq" id="WP_102257400.1">
    <property type="nucleotide sequence ID" value="NZ_MDBG01000002.1"/>
</dbReference>
<organism evidence="1 3">
    <name type="scientific">Vibrio tasmaniensis</name>
    <dbReference type="NCBI Taxonomy" id="212663"/>
    <lineage>
        <taxon>Bacteria</taxon>
        <taxon>Pseudomonadati</taxon>
        <taxon>Pseudomonadota</taxon>
        <taxon>Gammaproteobacteria</taxon>
        <taxon>Vibrionales</taxon>
        <taxon>Vibrionaceae</taxon>
        <taxon>Vibrio</taxon>
    </lineage>
</organism>
<sequence>MLDNLDLKSILVLLKQDISISIPSERLLQNYPDWCSCPNLSMAGSDLNGIILVAGIINDNYPLTEDGVKQIIRDTRDALSE</sequence>
<protein>
    <submittedName>
        <fullName evidence="1">Uncharacterized protein</fullName>
    </submittedName>
</protein>
<comment type="caution">
    <text evidence="1">The sequence shown here is derived from an EMBL/GenBank/DDBJ whole genome shotgun (WGS) entry which is preliminary data.</text>
</comment>
<proteinExistence type="predicted"/>
<dbReference type="EMBL" id="MDBP01000014">
    <property type="protein sequence ID" value="PMP17752.1"/>
    <property type="molecule type" value="Genomic_DNA"/>
</dbReference>
<reference evidence="2 4" key="4">
    <citation type="submission" date="2019-04" db="EMBL/GenBank/DDBJ databases">
        <title>A reverse ecology approach based on a biological definition of microbial populations.</title>
        <authorList>
            <person name="Arevalo P."/>
            <person name="Vaninsberghe D."/>
            <person name="Elsherbini J."/>
            <person name="Gore J."/>
            <person name="Polz M."/>
        </authorList>
    </citation>
    <scope>NUCLEOTIDE SEQUENCE [LARGE SCALE GENOMIC DNA]</scope>
    <source>
        <strain evidence="2 4">10N.222.45.A8</strain>
    </source>
</reference>
<evidence type="ECO:0000313" key="1">
    <source>
        <dbReference type="EMBL" id="PMP17752.1"/>
    </source>
</evidence>
<accession>A0A2N7NNA9</accession>
<dbReference type="Proteomes" id="UP000235579">
    <property type="component" value="Unassembled WGS sequence"/>
</dbReference>
<dbReference type="Proteomes" id="UP000308018">
    <property type="component" value="Unassembled WGS sequence"/>
</dbReference>
<reference evidence="1" key="3">
    <citation type="journal article" date="2018" name="Nature">
        <title>A major lineage of non-tailed dsDNA viruses as unrecognized killers of marine bacteria.</title>
        <authorList>
            <person name="Kauffman K.M."/>
            <person name="Hussain F.A."/>
            <person name="Yang J."/>
            <person name="Arevalo P."/>
            <person name="Brown J.M."/>
            <person name="Chang W.K."/>
            <person name="VanInsberghe D."/>
            <person name="Elsherbini J."/>
            <person name="Sharma R.S."/>
            <person name="Cutler M.B."/>
            <person name="Kelly L."/>
            <person name="Polz M.F."/>
        </authorList>
    </citation>
    <scope>NUCLEOTIDE SEQUENCE</scope>
    <source>
        <strain evidence="1">10N.222.48.A2</strain>
    </source>
</reference>
<evidence type="ECO:0000313" key="3">
    <source>
        <dbReference type="Proteomes" id="UP000235579"/>
    </source>
</evidence>
<name>A0A2N7NNA9_9VIBR</name>
<reference evidence="1" key="2">
    <citation type="submission" date="2016-07" db="EMBL/GenBank/DDBJ databases">
        <authorList>
            <person name="Wan K."/>
            <person name="Booth B."/>
            <person name="Spirohn K."/>
            <person name="Hao T."/>
            <person name="Hu Y."/>
            <person name="Calderwood M."/>
            <person name="Hill D."/>
            <person name="Mohr S."/>
            <person name="Vidal M."/>
            <person name="Celniker S."/>
            <person name="Perrimon N."/>
        </authorList>
    </citation>
    <scope>NUCLEOTIDE SEQUENCE</scope>
    <source>
        <strain evidence="1">10N.222.48.A2</strain>
    </source>
</reference>
<dbReference type="AlphaFoldDB" id="A0A2N7NNA9"/>